<dbReference type="GO" id="GO:0007165">
    <property type="term" value="P:signal transduction"/>
    <property type="evidence" value="ECO:0007669"/>
    <property type="project" value="InterPro"/>
</dbReference>
<keyword evidence="3" id="KW-0812">Transmembrane</keyword>
<dbReference type="SMART" id="SM00304">
    <property type="entry name" value="HAMP"/>
    <property type="match status" value="1"/>
</dbReference>
<dbReference type="NCBIfam" id="TIGR00254">
    <property type="entry name" value="GGDEF"/>
    <property type="match status" value="1"/>
</dbReference>
<evidence type="ECO:0000259" key="5">
    <source>
        <dbReference type="PROSITE" id="PS50887"/>
    </source>
</evidence>
<dbReference type="GO" id="GO:1902201">
    <property type="term" value="P:negative regulation of bacterial-type flagellum-dependent cell motility"/>
    <property type="evidence" value="ECO:0007669"/>
    <property type="project" value="TreeGrafter"/>
</dbReference>
<dbReference type="Pfam" id="PF00672">
    <property type="entry name" value="HAMP"/>
    <property type="match status" value="1"/>
</dbReference>
<evidence type="ECO:0000259" key="4">
    <source>
        <dbReference type="PROSITE" id="PS50885"/>
    </source>
</evidence>
<dbReference type="SMART" id="SM00267">
    <property type="entry name" value="GGDEF"/>
    <property type="match status" value="1"/>
</dbReference>
<dbReference type="InterPro" id="IPR029787">
    <property type="entry name" value="Nucleotide_cyclase"/>
</dbReference>
<gene>
    <name evidence="6" type="ORF">DFW101_1605</name>
</gene>
<proteinExistence type="predicted"/>
<evidence type="ECO:0000256" key="2">
    <source>
        <dbReference type="ARBA" id="ARBA00034247"/>
    </source>
</evidence>
<keyword evidence="7" id="KW-1185">Reference proteome</keyword>
<dbReference type="SUPFAM" id="SSF158472">
    <property type="entry name" value="HAMP domain-like"/>
    <property type="match status" value="1"/>
</dbReference>
<dbReference type="SUPFAM" id="SSF55073">
    <property type="entry name" value="Nucleotide cyclase"/>
    <property type="match status" value="1"/>
</dbReference>
<dbReference type="InterPro" id="IPR043128">
    <property type="entry name" value="Rev_trsase/Diguanyl_cyclase"/>
</dbReference>
<dbReference type="PANTHER" id="PTHR45138:SF9">
    <property type="entry name" value="DIGUANYLATE CYCLASE DGCM-RELATED"/>
    <property type="match status" value="1"/>
</dbReference>
<dbReference type="InterPro" id="IPR000160">
    <property type="entry name" value="GGDEF_dom"/>
</dbReference>
<evidence type="ECO:0000313" key="7">
    <source>
        <dbReference type="Proteomes" id="UP000004662"/>
    </source>
</evidence>
<dbReference type="CDD" id="cd06225">
    <property type="entry name" value="HAMP"/>
    <property type="match status" value="1"/>
</dbReference>
<dbReference type="EC" id="2.7.7.65" evidence="1"/>
<evidence type="ECO:0000256" key="3">
    <source>
        <dbReference type="SAM" id="Phobius"/>
    </source>
</evidence>
<dbReference type="HOGENOM" id="CLU_477961_0_0_7"/>
<dbReference type="AlphaFoldDB" id="G7Q6K0"/>
<dbReference type="InterPro" id="IPR050469">
    <property type="entry name" value="Diguanylate_Cyclase"/>
</dbReference>
<dbReference type="InterPro" id="IPR003660">
    <property type="entry name" value="HAMP_dom"/>
</dbReference>
<dbReference type="PROSITE" id="PS50887">
    <property type="entry name" value="GGDEF"/>
    <property type="match status" value="1"/>
</dbReference>
<dbReference type="eggNOG" id="COG3706">
    <property type="taxonomic scope" value="Bacteria"/>
</dbReference>
<dbReference type="STRING" id="694327.DFW101_1605"/>
<accession>G7Q6K0</accession>
<evidence type="ECO:0000313" key="6">
    <source>
        <dbReference type="EMBL" id="EHJ47613.1"/>
    </source>
</evidence>
<keyword evidence="3" id="KW-0472">Membrane</keyword>
<dbReference type="Proteomes" id="UP000004662">
    <property type="component" value="Chromosome"/>
</dbReference>
<feature type="transmembrane region" description="Helical" evidence="3">
    <location>
        <begin position="302"/>
        <end position="323"/>
    </location>
</feature>
<dbReference type="Gene3D" id="3.30.70.270">
    <property type="match status" value="1"/>
</dbReference>
<dbReference type="PANTHER" id="PTHR45138">
    <property type="entry name" value="REGULATORY COMPONENTS OF SENSORY TRANSDUCTION SYSTEM"/>
    <property type="match status" value="1"/>
</dbReference>
<dbReference type="FunFam" id="3.30.70.270:FF:000001">
    <property type="entry name" value="Diguanylate cyclase domain protein"/>
    <property type="match status" value="1"/>
</dbReference>
<reference evidence="7" key="1">
    <citation type="journal article" date="2015" name="Genome Announc.">
        <title>High-Quality Draft Genome Sequence of Desulfovibrio carbinoliphilus FW-101-2B, an Organic Acid-Oxidizing Sulfate-Reducing Bacterium Isolated from Uranium(VI)-Contaminated Groundwater.</title>
        <authorList>
            <person name="Ramsay B.D."/>
            <person name="Hwang C."/>
            <person name="Woo H.L."/>
            <person name="Carroll S.L."/>
            <person name="Lucas S."/>
            <person name="Han J."/>
            <person name="Lapidus A.L."/>
            <person name="Cheng J.F."/>
            <person name="Goodwin L.A."/>
            <person name="Pitluck S."/>
            <person name="Peters L."/>
            <person name="Chertkov O."/>
            <person name="Held B."/>
            <person name="Detter J.C."/>
            <person name="Han C.S."/>
            <person name="Tapia R."/>
            <person name="Land M.L."/>
            <person name="Hauser L.J."/>
            <person name="Kyrpides N.C."/>
            <person name="Ivanova N.N."/>
            <person name="Mikhailova N."/>
            <person name="Pagani I."/>
            <person name="Woyke T."/>
            <person name="Arkin A.P."/>
            <person name="Dehal P."/>
            <person name="Chivian D."/>
            <person name="Criddle C.S."/>
            <person name="Wu W."/>
            <person name="Chakraborty R."/>
            <person name="Hazen T.C."/>
            <person name="Fields M.W."/>
        </authorList>
    </citation>
    <scope>NUCLEOTIDE SEQUENCE [LARGE SCALE GENOMIC DNA]</scope>
    <source>
        <strain evidence="7">FW-101-2B</strain>
    </source>
</reference>
<feature type="domain" description="HAMP" evidence="4">
    <location>
        <begin position="328"/>
        <end position="380"/>
    </location>
</feature>
<dbReference type="GO" id="GO:0052621">
    <property type="term" value="F:diguanylate cyclase activity"/>
    <property type="evidence" value="ECO:0007669"/>
    <property type="project" value="UniProtKB-EC"/>
</dbReference>
<dbReference type="GO" id="GO:0005886">
    <property type="term" value="C:plasma membrane"/>
    <property type="evidence" value="ECO:0007669"/>
    <property type="project" value="TreeGrafter"/>
</dbReference>
<protein>
    <recommendedName>
        <fullName evidence="1">diguanylate cyclase</fullName>
        <ecNumber evidence="1">2.7.7.65</ecNumber>
    </recommendedName>
</protein>
<organism evidence="6 7">
    <name type="scientific">Solidesulfovibrio carbinoliphilus subsp. oakridgensis</name>
    <dbReference type="NCBI Taxonomy" id="694327"/>
    <lineage>
        <taxon>Bacteria</taxon>
        <taxon>Pseudomonadati</taxon>
        <taxon>Thermodesulfobacteriota</taxon>
        <taxon>Desulfovibrionia</taxon>
        <taxon>Desulfovibrionales</taxon>
        <taxon>Desulfovibrionaceae</taxon>
        <taxon>Solidesulfovibrio</taxon>
    </lineage>
</organism>
<feature type="transmembrane region" description="Helical" evidence="3">
    <location>
        <begin position="25"/>
        <end position="49"/>
    </location>
</feature>
<dbReference type="CDD" id="cd01949">
    <property type="entry name" value="GGDEF"/>
    <property type="match status" value="1"/>
</dbReference>
<dbReference type="GO" id="GO:0043709">
    <property type="term" value="P:cell adhesion involved in single-species biofilm formation"/>
    <property type="evidence" value="ECO:0007669"/>
    <property type="project" value="TreeGrafter"/>
</dbReference>
<dbReference type="Gene3D" id="6.10.340.10">
    <property type="match status" value="1"/>
</dbReference>
<sequence>MPREAGMSNRVVRCWQRLGITSKLWFAFSLLFVFFAMGATAGYVGLVVVREAETDILANMEIRHNVLEMEGQLEKARRLYRDFIIFAPEVGFEKAQELYSQPAQAVAARVIAISEELKRSLGATRPTGAIARRNVDINLFSATARRFSQTLLSENALVTTLSDPQSGLEARLGAIMEQLGQIVAGSTNAVLLLREVDVLEKQYRITRQRPSMQAALNKIEALRRSLAGDAELSPAQRQEAEKRIRDYVLVTGSILDTVVALTANSNDFALQARAVDPISEELKSLSAVEVERARGRIRWASIIAGGIILASALLGLGCIIAVGKVLHASITSKIVALTRHASAIRAGHLDVVASNGGADELGVLAETFNAMTHRIRDLVENLEEKVRQRTQELAQTNRELDHKNQALAVLSLTDRLTGLCNRRKIDQAVRAEWRRAKRYGTPFSAVMIDLDNFKDINDRFGHGKGDEVLVRVADILIAMTRETDTVGRWGGEEFLLICPQTGLRAAMSLAENIRQEIAATEFPSIGGLTASFGLAAFSGDADPRQIVDRADAALYQAKAKGRNRIEGGDPDAMAGAARA</sequence>
<name>G7Q6K0_9BACT</name>
<evidence type="ECO:0000256" key="1">
    <source>
        <dbReference type="ARBA" id="ARBA00012528"/>
    </source>
</evidence>
<dbReference type="EMBL" id="CM001368">
    <property type="protein sequence ID" value="EHJ47613.1"/>
    <property type="molecule type" value="Genomic_DNA"/>
</dbReference>
<feature type="domain" description="GGDEF" evidence="5">
    <location>
        <begin position="441"/>
        <end position="570"/>
    </location>
</feature>
<keyword evidence="3" id="KW-1133">Transmembrane helix</keyword>
<dbReference type="Pfam" id="PF00990">
    <property type="entry name" value="GGDEF"/>
    <property type="match status" value="1"/>
</dbReference>
<comment type="catalytic activity">
    <reaction evidence="2">
        <text>2 GTP = 3',3'-c-di-GMP + 2 diphosphate</text>
        <dbReference type="Rhea" id="RHEA:24898"/>
        <dbReference type="ChEBI" id="CHEBI:33019"/>
        <dbReference type="ChEBI" id="CHEBI:37565"/>
        <dbReference type="ChEBI" id="CHEBI:58805"/>
        <dbReference type="EC" id="2.7.7.65"/>
    </reaction>
</comment>
<dbReference type="PROSITE" id="PS50885">
    <property type="entry name" value="HAMP"/>
    <property type="match status" value="1"/>
</dbReference>